<dbReference type="SMART" id="SM00091">
    <property type="entry name" value="PAS"/>
    <property type="match status" value="3"/>
</dbReference>
<name>A0A5M6IS24_9PROT</name>
<dbReference type="InterPro" id="IPR029151">
    <property type="entry name" value="Sensor-like_sf"/>
</dbReference>
<dbReference type="PROSITE" id="PS50112">
    <property type="entry name" value="PAS"/>
    <property type="match status" value="2"/>
</dbReference>
<evidence type="ECO:0000259" key="20">
    <source>
        <dbReference type="PROSITE" id="PS50113"/>
    </source>
</evidence>
<evidence type="ECO:0000256" key="10">
    <source>
        <dbReference type="ARBA" id="ARBA00022840"/>
    </source>
</evidence>
<comment type="caution">
    <text evidence="22">The sequence shown here is derived from an EMBL/GenBank/DDBJ whole genome shotgun (WGS) entry which is preliminary data.</text>
</comment>
<feature type="compositionally biased region" description="Basic and acidic residues" evidence="15">
    <location>
        <begin position="541"/>
        <end position="557"/>
    </location>
</feature>
<dbReference type="EMBL" id="VWPK01000024">
    <property type="protein sequence ID" value="KAA5611094.1"/>
    <property type="molecule type" value="Genomic_DNA"/>
</dbReference>
<gene>
    <name evidence="22" type="ORF">F1189_15980</name>
</gene>
<accession>A0A5M6IS24</accession>
<feature type="modified residue" description="4-aspartylphosphate" evidence="14">
    <location>
        <position position="1051"/>
    </location>
</feature>
<evidence type="ECO:0000256" key="13">
    <source>
        <dbReference type="ARBA" id="ARBA00023136"/>
    </source>
</evidence>
<dbReference type="CDD" id="cd18774">
    <property type="entry name" value="PDC2_HK_sensor"/>
    <property type="match status" value="1"/>
</dbReference>
<protein>
    <recommendedName>
        <fullName evidence="3">histidine kinase</fullName>
        <ecNumber evidence="3">2.7.13.3</ecNumber>
    </recommendedName>
</protein>
<dbReference type="SUPFAM" id="SSF55785">
    <property type="entry name" value="PYP-like sensor domain (PAS domain)"/>
    <property type="match status" value="3"/>
</dbReference>
<feature type="transmembrane region" description="Helical" evidence="16">
    <location>
        <begin position="278"/>
        <end position="298"/>
    </location>
</feature>
<dbReference type="SUPFAM" id="SSF55874">
    <property type="entry name" value="ATPase domain of HSP90 chaperone/DNA topoisomerase II/histidine kinase"/>
    <property type="match status" value="1"/>
</dbReference>
<dbReference type="Pfam" id="PF02743">
    <property type="entry name" value="dCache_1"/>
    <property type="match status" value="1"/>
</dbReference>
<evidence type="ECO:0000259" key="19">
    <source>
        <dbReference type="PROSITE" id="PS50112"/>
    </source>
</evidence>
<keyword evidence="12" id="KW-0902">Two-component regulatory system</keyword>
<comment type="catalytic activity">
    <reaction evidence="1">
        <text>ATP + protein L-histidine = ADP + protein N-phospho-L-histidine.</text>
        <dbReference type="EC" id="2.7.13.3"/>
    </reaction>
</comment>
<dbReference type="RefSeq" id="WP_150041833.1">
    <property type="nucleotide sequence ID" value="NZ_OW485601.1"/>
</dbReference>
<dbReference type="InterPro" id="IPR033479">
    <property type="entry name" value="dCache_1"/>
</dbReference>
<dbReference type="SMART" id="SM00448">
    <property type="entry name" value="REC"/>
    <property type="match status" value="1"/>
</dbReference>
<dbReference type="GO" id="GO:0005886">
    <property type="term" value="C:plasma membrane"/>
    <property type="evidence" value="ECO:0007669"/>
    <property type="project" value="UniProtKB-SubCell"/>
</dbReference>
<dbReference type="Gene3D" id="1.10.287.130">
    <property type="match status" value="1"/>
</dbReference>
<dbReference type="GO" id="GO:0005524">
    <property type="term" value="F:ATP binding"/>
    <property type="evidence" value="ECO:0007669"/>
    <property type="project" value="UniProtKB-KW"/>
</dbReference>
<feature type="domain" description="PAC" evidence="20">
    <location>
        <begin position="541"/>
        <end position="595"/>
    </location>
</feature>
<evidence type="ECO:0000259" key="17">
    <source>
        <dbReference type="PROSITE" id="PS50109"/>
    </source>
</evidence>
<dbReference type="InterPro" id="IPR011006">
    <property type="entry name" value="CheY-like_superfamily"/>
</dbReference>
<reference evidence="22 23" key="1">
    <citation type="submission" date="2019-09" db="EMBL/GenBank/DDBJ databases">
        <title>Genome sequence of Rhodovastum atsumiense, a diverse member of the Acetobacteraceae family of non-sulfur purple photosynthetic bacteria.</title>
        <authorList>
            <person name="Meyer T."/>
            <person name="Kyndt J."/>
        </authorList>
    </citation>
    <scope>NUCLEOTIDE SEQUENCE [LARGE SCALE GENOMIC DNA]</scope>
    <source>
        <strain evidence="22 23">DSM 21279</strain>
    </source>
</reference>
<dbReference type="PANTHER" id="PTHR43065:SF46">
    <property type="entry name" value="C4-DICARBOXYLATE TRANSPORT SENSOR PROTEIN DCTB"/>
    <property type="match status" value="1"/>
</dbReference>
<dbReference type="Pfam" id="PF08448">
    <property type="entry name" value="PAS_4"/>
    <property type="match status" value="3"/>
</dbReference>
<dbReference type="Gene3D" id="1.10.8.500">
    <property type="entry name" value="HAMP domain in histidine kinase"/>
    <property type="match status" value="1"/>
</dbReference>
<dbReference type="EC" id="2.7.13.3" evidence="3"/>
<evidence type="ECO:0000256" key="5">
    <source>
        <dbReference type="ARBA" id="ARBA00022553"/>
    </source>
</evidence>
<dbReference type="PROSITE" id="PS50110">
    <property type="entry name" value="RESPONSE_REGULATORY"/>
    <property type="match status" value="1"/>
</dbReference>
<dbReference type="GO" id="GO:0000155">
    <property type="term" value="F:phosphorelay sensor kinase activity"/>
    <property type="evidence" value="ECO:0007669"/>
    <property type="project" value="InterPro"/>
</dbReference>
<dbReference type="InterPro" id="IPR000700">
    <property type="entry name" value="PAS-assoc_C"/>
</dbReference>
<dbReference type="InterPro" id="IPR003594">
    <property type="entry name" value="HATPase_dom"/>
</dbReference>
<dbReference type="PROSITE" id="PS50113">
    <property type="entry name" value="PAC"/>
    <property type="match status" value="2"/>
</dbReference>
<evidence type="ECO:0000256" key="2">
    <source>
        <dbReference type="ARBA" id="ARBA00004651"/>
    </source>
</evidence>
<dbReference type="CDD" id="cd00130">
    <property type="entry name" value="PAS"/>
    <property type="match status" value="3"/>
</dbReference>
<evidence type="ECO:0000256" key="9">
    <source>
        <dbReference type="ARBA" id="ARBA00022777"/>
    </source>
</evidence>
<evidence type="ECO:0000256" key="3">
    <source>
        <dbReference type="ARBA" id="ARBA00012438"/>
    </source>
</evidence>
<evidence type="ECO:0000259" key="18">
    <source>
        <dbReference type="PROSITE" id="PS50110"/>
    </source>
</evidence>
<keyword evidence="13 16" id="KW-0472">Membrane</keyword>
<dbReference type="SUPFAM" id="SSF158472">
    <property type="entry name" value="HAMP domain-like"/>
    <property type="match status" value="1"/>
</dbReference>
<dbReference type="PRINTS" id="PR00344">
    <property type="entry name" value="BCTRLSENSOR"/>
</dbReference>
<dbReference type="SUPFAM" id="SSF103190">
    <property type="entry name" value="Sensory domain-like"/>
    <property type="match status" value="1"/>
</dbReference>
<dbReference type="AlphaFoldDB" id="A0A5M6IS24"/>
<dbReference type="PROSITE" id="PS50109">
    <property type="entry name" value="HIS_KIN"/>
    <property type="match status" value="1"/>
</dbReference>
<keyword evidence="9" id="KW-0418">Kinase</keyword>
<dbReference type="InterPro" id="IPR003660">
    <property type="entry name" value="HAMP_dom"/>
</dbReference>
<evidence type="ECO:0000256" key="15">
    <source>
        <dbReference type="SAM" id="MobiDB-lite"/>
    </source>
</evidence>
<feature type="domain" description="PAS" evidence="19">
    <location>
        <begin position="467"/>
        <end position="513"/>
    </location>
</feature>
<keyword evidence="8" id="KW-0547">Nucleotide-binding</keyword>
<evidence type="ECO:0000256" key="6">
    <source>
        <dbReference type="ARBA" id="ARBA00022679"/>
    </source>
</evidence>
<dbReference type="Gene3D" id="3.40.50.2300">
    <property type="match status" value="1"/>
</dbReference>
<dbReference type="InterPro" id="IPR035965">
    <property type="entry name" value="PAS-like_dom_sf"/>
</dbReference>
<organism evidence="22 23">
    <name type="scientific">Rhodovastum atsumiense</name>
    <dbReference type="NCBI Taxonomy" id="504468"/>
    <lineage>
        <taxon>Bacteria</taxon>
        <taxon>Pseudomonadati</taxon>
        <taxon>Pseudomonadota</taxon>
        <taxon>Alphaproteobacteria</taxon>
        <taxon>Acetobacterales</taxon>
        <taxon>Acetobacteraceae</taxon>
        <taxon>Rhodovastum</taxon>
    </lineage>
</organism>
<dbReference type="SMART" id="SM00388">
    <property type="entry name" value="HisKA"/>
    <property type="match status" value="1"/>
</dbReference>
<evidence type="ECO:0000256" key="8">
    <source>
        <dbReference type="ARBA" id="ARBA00022741"/>
    </source>
</evidence>
<evidence type="ECO:0000256" key="16">
    <source>
        <dbReference type="SAM" id="Phobius"/>
    </source>
</evidence>
<dbReference type="CDD" id="cd12914">
    <property type="entry name" value="PDC1_DGC_like"/>
    <property type="match status" value="1"/>
</dbReference>
<keyword evidence="6" id="KW-0808">Transferase</keyword>
<dbReference type="InterPro" id="IPR036890">
    <property type="entry name" value="HATPase_C_sf"/>
</dbReference>
<sequence length="1126" mass="121940">MKSLFGRLLLITGLALLPALAFQLWTEIGARDIRRQAIHDEALRLVHIASSEQVQVLEGARQLMTALVNLSALRGHWENECAPYFPNLLQQFPRYAAVAGTDRDGRVICSSRPGDIGNTVVDRTYFTRAMAEDGLVVGDYAIGRGSGRPSVHFAQRYRNPDGRIAGVITIALDLGWLQQRLDSLPLPRGASAFITDANGTILARRPEPGRHVGQPVPERVRRLLDAPQTGVGEAAGLDGITRIYAYAPIHVEPDGFGLGVGLDRDATFAALSQEQYRGLLLLGLSVALAMAITAAVAGPTITRPMGRLLAAAARWRDGDFSARTGLGRQKSEFGRLGAAFDAVAEAAEARERALRSALESTGDSVFVLSPDWHFTFLNRQAQAQIAGQRTLIGQVIWDSFPEAAGGPFRQALRRCMAERMPTQAEQFHDPLGRHLAVRAFPSDDGSITVFCRDVTEQRRTAARLAEREEMLRALGEATPDLLYAKDRAGRLLYANPAALAVLGRPFEAVRGQTAAEYATDATVGRTVLANDLRIMARGETETLDESAHDAQHGETRHWKSTKTPLRDPETGEVVGLVGISHDVTEQRRAEQALRENEARLRDLVETLDLGTFMAREPDGIIRVWSKGAERLYGWTAAEAIGRTSDELLRTVFPIPRAEVTAALEHEGEWSGDLRQRTRDGRQLVIAARKVLRRGADGRPLMVLEALTDTTAQRRAEADLAELNRHLEERVRAEVLAREEAQQRAAHGERLQALGQLAGGIAHDFNNILQAVQTGAGLIAHRAADPESVRRFSRTLLNATERGAAITRRLLAFARRGELRAERIDPLALLEGLRDVLAHTLGSPITVRLEVGPELRELMADRGQLETVLVNLGTNARDAMPEGGTLTLGAMMEEVARPAHPEGLNPGTYVRFSVTDTGTGMDPATLARALEPFFTTKPLDRGTGLGLSMARGFAEQSGGTLAIESTPGRGTTVTLWLPTADGRIMTAEPRPDFGSASPRARRVLVVDDEDVVRETLAVGLEDAGFVVLTAQGGVEALALLEAGEEVDTLISDLSMPGLSGIALIREAQARHPGLPAVLLTGYMGESAQLAMGGAMNGPFSMLRKPVTVSQIAEKVAALLAIGEYRAE</sequence>
<keyword evidence="11 16" id="KW-1133">Transmembrane helix</keyword>
<evidence type="ECO:0000256" key="14">
    <source>
        <dbReference type="PROSITE-ProRule" id="PRU00169"/>
    </source>
</evidence>
<feature type="domain" description="Histidine kinase" evidence="17">
    <location>
        <begin position="759"/>
        <end position="980"/>
    </location>
</feature>
<dbReference type="NCBIfam" id="TIGR00229">
    <property type="entry name" value="sensory_box"/>
    <property type="match status" value="2"/>
</dbReference>
<dbReference type="SMART" id="SM00387">
    <property type="entry name" value="HATPase_c"/>
    <property type="match status" value="1"/>
</dbReference>
<dbReference type="Gene3D" id="3.30.450.20">
    <property type="entry name" value="PAS domain"/>
    <property type="match status" value="5"/>
</dbReference>
<dbReference type="Proteomes" id="UP000325255">
    <property type="component" value="Unassembled WGS sequence"/>
</dbReference>
<dbReference type="InterPro" id="IPR000014">
    <property type="entry name" value="PAS"/>
</dbReference>
<dbReference type="Pfam" id="PF00672">
    <property type="entry name" value="HAMP"/>
    <property type="match status" value="1"/>
</dbReference>
<keyword evidence="10" id="KW-0067">ATP-binding</keyword>
<proteinExistence type="predicted"/>
<dbReference type="InterPro" id="IPR001789">
    <property type="entry name" value="Sig_transdc_resp-reg_receiver"/>
</dbReference>
<evidence type="ECO:0000256" key="1">
    <source>
        <dbReference type="ARBA" id="ARBA00000085"/>
    </source>
</evidence>
<dbReference type="InterPro" id="IPR013656">
    <property type="entry name" value="PAS_4"/>
</dbReference>
<dbReference type="PROSITE" id="PS50885">
    <property type="entry name" value="HAMP"/>
    <property type="match status" value="1"/>
</dbReference>
<dbReference type="Pfam" id="PF00072">
    <property type="entry name" value="Response_reg"/>
    <property type="match status" value="1"/>
</dbReference>
<dbReference type="SMART" id="SM00304">
    <property type="entry name" value="HAMP"/>
    <property type="match status" value="1"/>
</dbReference>
<evidence type="ECO:0000259" key="21">
    <source>
        <dbReference type="PROSITE" id="PS50885"/>
    </source>
</evidence>
<dbReference type="InterPro" id="IPR003661">
    <property type="entry name" value="HisK_dim/P_dom"/>
</dbReference>
<keyword evidence="23" id="KW-1185">Reference proteome</keyword>
<dbReference type="PANTHER" id="PTHR43065">
    <property type="entry name" value="SENSOR HISTIDINE KINASE"/>
    <property type="match status" value="1"/>
</dbReference>
<dbReference type="OrthoDB" id="9796100at2"/>
<evidence type="ECO:0000313" key="22">
    <source>
        <dbReference type="EMBL" id="KAA5611094.1"/>
    </source>
</evidence>
<evidence type="ECO:0000256" key="12">
    <source>
        <dbReference type="ARBA" id="ARBA00023012"/>
    </source>
</evidence>
<evidence type="ECO:0000256" key="4">
    <source>
        <dbReference type="ARBA" id="ARBA00022475"/>
    </source>
</evidence>
<keyword evidence="5 14" id="KW-0597">Phosphoprotein</keyword>
<evidence type="ECO:0000313" key="23">
    <source>
        <dbReference type="Proteomes" id="UP000325255"/>
    </source>
</evidence>
<dbReference type="SUPFAM" id="SSF47384">
    <property type="entry name" value="Homodimeric domain of signal transducing histidine kinase"/>
    <property type="match status" value="1"/>
</dbReference>
<dbReference type="Gene3D" id="3.30.565.10">
    <property type="entry name" value="Histidine kinase-like ATPase, C-terminal domain"/>
    <property type="match status" value="1"/>
</dbReference>
<dbReference type="SUPFAM" id="SSF52172">
    <property type="entry name" value="CheY-like"/>
    <property type="match status" value="1"/>
</dbReference>
<feature type="domain" description="HAMP" evidence="21">
    <location>
        <begin position="300"/>
        <end position="352"/>
    </location>
</feature>
<feature type="domain" description="PAS" evidence="19">
    <location>
        <begin position="596"/>
        <end position="664"/>
    </location>
</feature>
<dbReference type="Pfam" id="PF02518">
    <property type="entry name" value="HATPase_c"/>
    <property type="match status" value="1"/>
</dbReference>
<comment type="subcellular location">
    <subcellularLocation>
        <location evidence="2">Cell membrane</location>
        <topology evidence="2">Multi-pass membrane protein</topology>
    </subcellularLocation>
</comment>
<dbReference type="InterPro" id="IPR036097">
    <property type="entry name" value="HisK_dim/P_sf"/>
</dbReference>
<feature type="region of interest" description="Disordered" evidence="15">
    <location>
        <begin position="541"/>
        <end position="569"/>
    </location>
</feature>
<dbReference type="InterPro" id="IPR004358">
    <property type="entry name" value="Sig_transdc_His_kin-like_C"/>
</dbReference>
<evidence type="ECO:0000256" key="7">
    <source>
        <dbReference type="ARBA" id="ARBA00022692"/>
    </source>
</evidence>
<keyword evidence="4" id="KW-1003">Cell membrane</keyword>
<feature type="domain" description="PAC" evidence="20">
    <location>
        <begin position="669"/>
        <end position="721"/>
    </location>
</feature>
<evidence type="ECO:0000256" key="11">
    <source>
        <dbReference type="ARBA" id="ARBA00022989"/>
    </source>
</evidence>
<keyword evidence="7 16" id="KW-0812">Transmembrane</keyword>
<feature type="domain" description="Response regulatory" evidence="18">
    <location>
        <begin position="1001"/>
        <end position="1118"/>
    </location>
</feature>
<dbReference type="InterPro" id="IPR005467">
    <property type="entry name" value="His_kinase_dom"/>
</dbReference>